<gene>
    <name evidence="3" type="ORF">RI543_004603</name>
</gene>
<evidence type="ECO:0000256" key="2">
    <source>
        <dbReference type="SAM" id="MobiDB-lite"/>
    </source>
</evidence>
<reference evidence="4" key="1">
    <citation type="submission" date="2023-07" db="EMBL/GenBank/DDBJ databases">
        <title>A draft genome of Kazachstania heterogenica Y-27499.</title>
        <authorList>
            <person name="Donic C."/>
            <person name="Kralova J.S."/>
            <person name="Fidel L."/>
            <person name="Ben-Dor S."/>
            <person name="Jung S."/>
        </authorList>
    </citation>
    <scope>NUCLEOTIDE SEQUENCE [LARGE SCALE GENOMIC DNA]</scope>
    <source>
        <strain evidence="4">Y27499</strain>
    </source>
</reference>
<feature type="region of interest" description="Disordered" evidence="2">
    <location>
        <begin position="232"/>
        <end position="266"/>
    </location>
</feature>
<dbReference type="SUPFAM" id="SSF52047">
    <property type="entry name" value="RNI-like"/>
    <property type="match status" value="1"/>
</dbReference>
<feature type="compositionally biased region" description="Polar residues" evidence="2">
    <location>
        <begin position="125"/>
        <end position="137"/>
    </location>
</feature>
<organism evidence="3 4">
    <name type="scientific">Arxiozyma heterogenica</name>
    <dbReference type="NCBI Taxonomy" id="278026"/>
    <lineage>
        <taxon>Eukaryota</taxon>
        <taxon>Fungi</taxon>
        <taxon>Dikarya</taxon>
        <taxon>Ascomycota</taxon>
        <taxon>Saccharomycotina</taxon>
        <taxon>Saccharomycetes</taxon>
        <taxon>Saccharomycetales</taxon>
        <taxon>Saccharomycetaceae</taxon>
        <taxon>Arxiozyma</taxon>
    </lineage>
</organism>
<feature type="region of interest" description="Disordered" evidence="2">
    <location>
        <begin position="108"/>
        <end position="153"/>
    </location>
</feature>
<dbReference type="EMBL" id="JAWIZZ010000056">
    <property type="protein sequence ID" value="KAK5774069.1"/>
    <property type="molecule type" value="Genomic_DNA"/>
</dbReference>
<dbReference type="AlphaFoldDB" id="A0AAN7WGT9"/>
<feature type="region of interest" description="Disordered" evidence="2">
    <location>
        <begin position="166"/>
        <end position="217"/>
    </location>
</feature>
<feature type="compositionally biased region" description="Low complexity" evidence="2">
    <location>
        <begin position="174"/>
        <end position="194"/>
    </location>
</feature>
<protein>
    <submittedName>
        <fullName evidence="3">Uncharacterized protein</fullName>
    </submittedName>
</protein>
<keyword evidence="1" id="KW-0175">Coiled coil</keyword>
<accession>A0AAN7WGT9</accession>
<feature type="compositionally biased region" description="Low complexity" evidence="2">
    <location>
        <begin position="49"/>
        <end position="66"/>
    </location>
</feature>
<feature type="compositionally biased region" description="Polar residues" evidence="2">
    <location>
        <begin position="195"/>
        <end position="217"/>
    </location>
</feature>
<evidence type="ECO:0000256" key="1">
    <source>
        <dbReference type="SAM" id="Coils"/>
    </source>
</evidence>
<dbReference type="Proteomes" id="UP001306508">
    <property type="component" value="Unassembled WGS sequence"/>
</dbReference>
<feature type="region of interest" description="Disordered" evidence="2">
    <location>
        <begin position="49"/>
        <end position="73"/>
    </location>
</feature>
<dbReference type="InterPro" id="IPR032675">
    <property type="entry name" value="LRR_dom_sf"/>
</dbReference>
<sequence>MSQQISLNQSPEDYDIPLDWLYKGKSNKLKKNKISSSVIKTTESFLNSNSSSISSAKVSPNVSSTSNGVKNRTRSISVSNAALQSKNSYNDSSSSVSQNILMTPVIKKGRSSSSTVKNKPVLSIPTPNSQIKRSSPISEDHGSSNTPSISISSSTKKSLFGSLFGKISASKTPSPTTKNISNITTSTTPTTKNSVSYNSEKNPINKKTVTPIQQTPINEVASPSIQSLLQPSSSVSHISSSSSSSSSTFEKSTTPTNTNSSISSNESVLDLSSIKLKRVTFSVDKFNGDPPQQLPTRKPKQGNILVPHDLLSEVPSISMGISNTIKDSTHGNATTNNSSILVKNSKEYEIAMENYKKMLQETEKHQQEAHAAALRIAREVENFSNTGSQATTNNTSIGNTIDDKYSSANNQENSKIMNFEIDKPIHINEHPFQETEDTIVSEKNLTLDVIYTRCCHLREILPIPSTLRQVKGKTAPLQVLKFLNPKPTLIDILSFCDFISIVPINTIIFDNVNLSNEMFAILIKSIVKSQVLEKFSLKNVLITKENWTILCKFLLINKSLIKLDLSQTHLKFKLTDHVTNQIDKNDNDLNCLRHNMDWDLFAKVITIRQGKPLEELLLNGIKFNNIPLEKFNNLLNSITKQTCLQSSKNTKIVKCRLGLANSNISSDCLKSIFNWVSSKNQHSHESIIVQGVDFSFNDLSQYAKSMVTRLSSLPFENLEFFSLNSTNILKAYDMALLLKYLSQLPNLKVLDLSNLPHLFPDVLPYIYKYLPRFPTLKVLNIDNNNLTYKQMGVICNILIKCKSLSNLSLMQPTVHFKGQDAFMEPVDNHTTNNSEGTTNDSAKPKFAMNGLWASLYRLVRDSPNLISLDVNFEEAPEEIESRIALCLMRNMNKKMDADFQLDELTVQDDLLFDGELITGGAEMIFKKLNKLISEGEGASDLGEKSGKTGVNAKKYLLKKYFENLYNVHENVIQKIDCLFDKRNSGELTMKEKENLLRFVMLEKNLAHIFQIFDHSPYLAAIIDSLKVKHYVQRRHCAGSTGMYGTADHEIDVTNPATDAVPETRPHLMATDSGRTVDCLTGKPVLFRRSSTTSIQGKVQQEEEGELHKWGFFVQQQNMLYPEGTVTNIESNSNNTKEIMKQGNETPGTSMSTPLYIPLETRKRLITKVPSGDELRAAIMKAKGIDSIQDLIQNVSDEPLALESIYGDSVKVNETYDKLLNNLSANRSAK</sequence>
<keyword evidence="4" id="KW-1185">Reference proteome</keyword>
<evidence type="ECO:0000313" key="3">
    <source>
        <dbReference type="EMBL" id="KAK5774069.1"/>
    </source>
</evidence>
<comment type="caution">
    <text evidence="3">The sequence shown here is derived from an EMBL/GenBank/DDBJ whole genome shotgun (WGS) entry which is preliminary data.</text>
</comment>
<feature type="coiled-coil region" evidence="1">
    <location>
        <begin position="345"/>
        <end position="372"/>
    </location>
</feature>
<feature type="compositionally biased region" description="Low complexity" evidence="2">
    <location>
        <begin position="143"/>
        <end position="153"/>
    </location>
</feature>
<proteinExistence type="predicted"/>
<name>A0AAN7WGT9_9SACH</name>
<evidence type="ECO:0000313" key="4">
    <source>
        <dbReference type="Proteomes" id="UP001306508"/>
    </source>
</evidence>
<dbReference type="Gene3D" id="3.80.10.10">
    <property type="entry name" value="Ribonuclease Inhibitor"/>
    <property type="match status" value="1"/>
</dbReference>